<dbReference type="SUPFAM" id="SSF117457">
    <property type="entry name" value="FumA C-terminal domain-like"/>
    <property type="match status" value="1"/>
</dbReference>
<dbReference type="InterPro" id="IPR036660">
    <property type="entry name" value="Fe-S_hydroAse_TtdB_cat_sf"/>
</dbReference>
<dbReference type="AlphaFoldDB" id="A0A918XWT4"/>
<evidence type="ECO:0000313" key="5">
    <source>
        <dbReference type="Proteomes" id="UP000630353"/>
    </source>
</evidence>
<sequence length="227" mass="24839">MADSRGKLREVRLTTPVSDAALRGLQLGDVVYLDGLIYTGRESVYKRVLQDGMAPPVDLKALTNVNFHCSPAAARNDDGTFNVGAVTATASFRFSKWLPKWFEVSGAKVIVGKGGMSEQDYRDVFVPAGAVYLTTVGYGTGALLGRGIRRVLDAHWIDDLGIAQAMWVLEVEKFGPLLVESDLDGNSLFERQNRIVNQGLARVYEGLKAPSLARYGETDDRRDELIG</sequence>
<feature type="domain" description="Fe-S hydro-lyase tartrate dehydratase beta-type catalytic" evidence="3">
    <location>
        <begin position="7"/>
        <end position="191"/>
    </location>
</feature>
<dbReference type="Gene3D" id="3.20.130.10">
    <property type="entry name" value="Fe-S hydro-lyase, tartrate dehydratase beta-type, catalytic domain"/>
    <property type="match status" value="1"/>
</dbReference>
<dbReference type="PANTHER" id="PTHR43351">
    <property type="entry name" value="L(+)-TARTRATE DEHYDRATASE SUBUNIT BETA"/>
    <property type="match status" value="1"/>
</dbReference>
<comment type="caution">
    <text evidence="4">The sequence shown here is derived from an EMBL/GenBank/DDBJ whole genome shotgun (WGS) entry which is preliminary data.</text>
</comment>
<keyword evidence="2" id="KW-0456">Lyase</keyword>
<evidence type="ECO:0000256" key="1">
    <source>
        <dbReference type="ARBA" id="ARBA00008876"/>
    </source>
</evidence>
<dbReference type="Pfam" id="PF05683">
    <property type="entry name" value="Fumerase_C"/>
    <property type="match status" value="1"/>
</dbReference>
<dbReference type="PANTHER" id="PTHR43351:SF2">
    <property type="entry name" value="L(+)-TARTRATE DEHYDRATASE SUBUNIT BETA-RELATED"/>
    <property type="match status" value="1"/>
</dbReference>
<reference evidence="4" key="1">
    <citation type="journal article" date="2014" name="Int. J. Syst. Evol. Microbiol.">
        <title>Complete genome sequence of Corynebacterium casei LMG S-19264T (=DSM 44701T), isolated from a smear-ripened cheese.</title>
        <authorList>
            <consortium name="US DOE Joint Genome Institute (JGI-PGF)"/>
            <person name="Walter F."/>
            <person name="Albersmeier A."/>
            <person name="Kalinowski J."/>
            <person name="Ruckert C."/>
        </authorList>
    </citation>
    <scope>NUCLEOTIDE SEQUENCE</scope>
    <source>
        <strain evidence="4">KCTC 42651</strain>
    </source>
</reference>
<dbReference type="GO" id="GO:0016836">
    <property type="term" value="F:hydro-lyase activity"/>
    <property type="evidence" value="ECO:0007669"/>
    <property type="project" value="InterPro"/>
</dbReference>
<dbReference type="Proteomes" id="UP000630353">
    <property type="component" value="Unassembled WGS sequence"/>
</dbReference>
<accession>A0A918XWT4</accession>
<comment type="similarity">
    <text evidence="1">Belongs to the class-I fumarase family.</text>
</comment>
<keyword evidence="5" id="KW-1185">Reference proteome</keyword>
<dbReference type="InterPro" id="IPR004647">
    <property type="entry name" value="Fe-S_hydro-lyase_TtdB-typ_cat"/>
</dbReference>
<dbReference type="EMBL" id="BMZS01000011">
    <property type="protein sequence ID" value="GHD59939.1"/>
    <property type="molecule type" value="Genomic_DNA"/>
</dbReference>
<reference evidence="4" key="2">
    <citation type="submission" date="2020-09" db="EMBL/GenBank/DDBJ databases">
        <authorList>
            <person name="Sun Q."/>
            <person name="Kim S."/>
        </authorList>
    </citation>
    <scope>NUCLEOTIDE SEQUENCE</scope>
    <source>
        <strain evidence="4">KCTC 42651</strain>
    </source>
</reference>
<evidence type="ECO:0000259" key="3">
    <source>
        <dbReference type="Pfam" id="PF05683"/>
    </source>
</evidence>
<dbReference type="RefSeq" id="WP_189993925.1">
    <property type="nucleotide sequence ID" value="NZ_BMZS01000011.1"/>
</dbReference>
<evidence type="ECO:0000256" key="2">
    <source>
        <dbReference type="ARBA" id="ARBA00023239"/>
    </source>
</evidence>
<evidence type="ECO:0000313" key="4">
    <source>
        <dbReference type="EMBL" id="GHD59939.1"/>
    </source>
</evidence>
<gene>
    <name evidence="4" type="primary">ttdB</name>
    <name evidence="4" type="ORF">GCM10017083_45280</name>
</gene>
<name>A0A918XWT4_9PROT</name>
<proteinExistence type="inferred from homology"/>
<organism evidence="4 5">
    <name type="scientific">Thalassobaculum fulvum</name>
    <dbReference type="NCBI Taxonomy" id="1633335"/>
    <lineage>
        <taxon>Bacteria</taxon>
        <taxon>Pseudomonadati</taxon>
        <taxon>Pseudomonadota</taxon>
        <taxon>Alphaproteobacteria</taxon>
        <taxon>Rhodospirillales</taxon>
        <taxon>Thalassobaculaceae</taxon>
        <taxon>Thalassobaculum</taxon>
    </lineage>
</organism>
<protein>
    <submittedName>
        <fullName evidence="4">Fumarate hydratase</fullName>
    </submittedName>
</protein>